<keyword evidence="4 5" id="KW-0472">Membrane</keyword>
<evidence type="ECO:0000313" key="6">
    <source>
        <dbReference type="EMBL" id="PSL46500.1"/>
    </source>
</evidence>
<feature type="transmembrane region" description="Helical" evidence="5">
    <location>
        <begin position="49"/>
        <end position="68"/>
    </location>
</feature>
<name>A0A2P8HJZ8_CHINA</name>
<reference evidence="6 7" key="1">
    <citation type="submission" date="2018-03" db="EMBL/GenBank/DDBJ databases">
        <title>Genomic Encyclopedia of Archaeal and Bacterial Type Strains, Phase II (KMG-II): from individual species to whole genera.</title>
        <authorList>
            <person name="Goeker M."/>
        </authorList>
    </citation>
    <scope>NUCLEOTIDE SEQUENCE [LARGE SCALE GENOMIC DNA]</scope>
    <source>
        <strain evidence="6 7">DSM 24859</strain>
    </source>
</reference>
<feature type="transmembrane region" description="Helical" evidence="5">
    <location>
        <begin position="7"/>
        <end position="29"/>
    </location>
</feature>
<keyword evidence="3 5" id="KW-1133">Transmembrane helix</keyword>
<keyword evidence="7" id="KW-1185">Reference proteome</keyword>
<dbReference type="EMBL" id="PYAW01000003">
    <property type="protein sequence ID" value="PSL46500.1"/>
    <property type="molecule type" value="Genomic_DNA"/>
</dbReference>
<evidence type="ECO:0000313" key="7">
    <source>
        <dbReference type="Proteomes" id="UP000240971"/>
    </source>
</evidence>
<feature type="transmembrane region" description="Helical" evidence="5">
    <location>
        <begin position="100"/>
        <end position="119"/>
    </location>
</feature>
<dbReference type="InterPro" id="IPR016944">
    <property type="entry name" value="UCP030066"/>
</dbReference>
<dbReference type="Proteomes" id="UP000240971">
    <property type="component" value="Unassembled WGS sequence"/>
</dbReference>
<dbReference type="RefSeq" id="WP_106529278.1">
    <property type="nucleotide sequence ID" value="NZ_PYAW01000003.1"/>
</dbReference>
<accession>A0A2P8HJZ8</accession>
<sequence length="131" mass="14527">MTKRNKIIYWIATIWLALGLVSTAAIQIFKIKTEGAGGVQNVDHLGYPAYILTLLGIWKLLGVVALLIPKYPLLKEWAYAGIFFTVTGALYSHIASGDSFGLMAPALLYLVLIAVSWYFRPAEKKIILNKN</sequence>
<dbReference type="AlphaFoldDB" id="A0A2P8HJZ8"/>
<evidence type="ECO:0000256" key="2">
    <source>
        <dbReference type="ARBA" id="ARBA00022692"/>
    </source>
</evidence>
<protein>
    <submittedName>
        <fullName evidence="6">DoxX-like protein</fullName>
    </submittedName>
</protein>
<dbReference type="GO" id="GO:0016020">
    <property type="term" value="C:membrane"/>
    <property type="evidence" value="ECO:0007669"/>
    <property type="project" value="UniProtKB-SubCell"/>
</dbReference>
<comment type="subcellular location">
    <subcellularLocation>
        <location evidence="1">Membrane</location>
        <topology evidence="1">Multi-pass membrane protein</topology>
    </subcellularLocation>
</comment>
<gene>
    <name evidence="6" type="ORF">CLV51_103480</name>
</gene>
<dbReference type="Pfam" id="PF13564">
    <property type="entry name" value="DoxX_2"/>
    <property type="match status" value="1"/>
</dbReference>
<dbReference type="PIRSF" id="PIRSF030066">
    <property type="entry name" value="UCP030066"/>
    <property type="match status" value="1"/>
</dbReference>
<organism evidence="6 7">
    <name type="scientific">Chitinophaga niastensis</name>
    <dbReference type="NCBI Taxonomy" id="536980"/>
    <lineage>
        <taxon>Bacteria</taxon>
        <taxon>Pseudomonadati</taxon>
        <taxon>Bacteroidota</taxon>
        <taxon>Chitinophagia</taxon>
        <taxon>Chitinophagales</taxon>
        <taxon>Chitinophagaceae</taxon>
        <taxon>Chitinophaga</taxon>
    </lineage>
</organism>
<comment type="caution">
    <text evidence="6">The sequence shown here is derived from an EMBL/GenBank/DDBJ whole genome shotgun (WGS) entry which is preliminary data.</text>
</comment>
<proteinExistence type="predicted"/>
<dbReference type="InterPro" id="IPR032808">
    <property type="entry name" value="DoxX"/>
</dbReference>
<keyword evidence="2 5" id="KW-0812">Transmembrane</keyword>
<evidence type="ECO:0000256" key="4">
    <source>
        <dbReference type="ARBA" id="ARBA00023136"/>
    </source>
</evidence>
<evidence type="ECO:0000256" key="5">
    <source>
        <dbReference type="SAM" id="Phobius"/>
    </source>
</evidence>
<evidence type="ECO:0000256" key="1">
    <source>
        <dbReference type="ARBA" id="ARBA00004141"/>
    </source>
</evidence>
<feature type="transmembrane region" description="Helical" evidence="5">
    <location>
        <begin position="77"/>
        <end position="94"/>
    </location>
</feature>
<dbReference type="OrthoDB" id="7960583at2"/>
<evidence type="ECO:0000256" key="3">
    <source>
        <dbReference type="ARBA" id="ARBA00022989"/>
    </source>
</evidence>